<dbReference type="InterPro" id="IPR006001">
    <property type="entry name" value="Therm_gnt_kin"/>
</dbReference>
<dbReference type="NCBIfam" id="TIGR01313">
    <property type="entry name" value="therm_gnt_kin"/>
    <property type="match status" value="1"/>
</dbReference>
<dbReference type="Pfam" id="PF13671">
    <property type="entry name" value="AAA_33"/>
    <property type="match status" value="1"/>
</dbReference>
<dbReference type="CDD" id="cd02021">
    <property type="entry name" value="GntK"/>
    <property type="match status" value="1"/>
</dbReference>
<dbReference type="GO" id="GO:0005524">
    <property type="term" value="F:ATP binding"/>
    <property type="evidence" value="ECO:0007669"/>
    <property type="project" value="UniProtKB-KW"/>
</dbReference>
<keyword evidence="8" id="KW-0311">Gluconate utilization</keyword>
<evidence type="ECO:0000256" key="9">
    <source>
        <dbReference type="ARBA" id="ARBA00048090"/>
    </source>
</evidence>
<comment type="similarity">
    <text evidence="2 10">Belongs to the gluconokinase GntK/GntV family.</text>
</comment>
<comment type="pathway">
    <text evidence="1">Carbohydrate acid metabolism.</text>
</comment>
<evidence type="ECO:0000256" key="4">
    <source>
        <dbReference type="ARBA" id="ARBA00022679"/>
    </source>
</evidence>
<comment type="caution">
    <text evidence="11">The sequence shown here is derived from an EMBL/GenBank/DDBJ whole genome shotgun (WGS) entry which is preliminary data.</text>
</comment>
<dbReference type="Proteomes" id="UP000315037">
    <property type="component" value="Unassembled WGS sequence"/>
</dbReference>
<evidence type="ECO:0000256" key="10">
    <source>
        <dbReference type="RuleBase" id="RU363066"/>
    </source>
</evidence>
<evidence type="ECO:0000256" key="8">
    <source>
        <dbReference type="ARBA" id="ARBA00023064"/>
    </source>
</evidence>
<dbReference type="EC" id="2.7.1.12" evidence="3 10"/>
<reference evidence="11 12" key="1">
    <citation type="submission" date="2019-03" db="EMBL/GenBank/DDBJ databases">
        <title>The complete genome sequence of Neokomagataea sp. Jb2 NBRC113641.</title>
        <authorList>
            <person name="Chua K.-O."/>
            <person name="Chan K.-G."/>
            <person name="See-Too W.-S."/>
        </authorList>
    </citation>
    <scope>NUCLEOTIDE SEQUENCE [LARGE SCALE GENOMIC DNA]</scope>
    <source>
        <strain evidence="11 12">Jb2</strain>
    </source>
</reference>
<evidence type="ECO:0000256" key="7">
    <source>
        <dbReference type="ARBA" id="ARBA00022840"/>
    </source>
</evidence>
<dbReference type="PANTHER" id="PTHR43442">
    <property type="entry name" value="GLUCONOKINASE-RELATED"/>
    <property type="match status" value="1"/>
</dbReference>
<evidence type="ECO:0000313" key="12">
    <source>
        <dbReference type="Proteomes" id="UP000315037"/>
    </source>
</evidence>
<dbReference type="GO" id="GO:0046316">
    <property type="term" value="F:gluconokinase activity"/>
    <property type="evidence" value="ECO:0007669"/>
    <property type="project" value="UniProtKB-EC"/>
</dbReference>
<dbReference type="GO" id="GO:0019521">
    <property type="term" value="P:D-gluconate metabolic process"/>
    <property type="evidence" value="ECO:0007669"/>
    <property type="project" value="UniProtKB-KW"/>
</dbReference>
<evidence type="ECO:0000256" key="5">
    <source>
        <dbReference type="ARBA" id="ARBA00022741"/>
    </source>
</evidence>
<dbReference type="SUPFAM" id="SSF52540">
    <property type="entry name" value="P-loop containing nucleoside triphosphate hydrolases"/>
    <property type="match status" value="1"/>
</dbReference>
<dbReference type="PANTHER" id="PTHR43442:SF3">
    <property type="entry name" value="GLUCONOKINASE-RELATED"/>
    <property type="match status" value="1"/>
</dbReference>
<evidence type="ECO:0000313" key="11">
    <source>
        <dbReference type="EMBL" id="TPW34380.1"/>
    </source>
</evidence>
<evidence type="ECO:0000256" key="1">
    <source>
        <dbReference type="ARBA" id="ARBA00004761"/>
    </source>
</evidence>
<proteinExistence type="inferred from homology"/>
<sequence length="221" mass="24312">MDPMSSEPTPAQENACKTAGAMIAKDLKRPAIPPQYIVVMGVSGTGKTTVAVALADLMGWPFQEGDDLHPPSNVEKMRNGHPLNDEDRAPWLELCHDWLAKQVKAGHGAVLTCSSLKRRYREILAKGLPVEFVYLYTTPEVVEQRIKARTGHYMPPTLLPSQFATLEEPATDEPVIVVSGDATPSEILEMLLCYLELHPEGTKCKVEAHMSKSDHGRTAQN</sequence>
<keyword evidence="4 10" id="KW-0808">Transferase</keyword>
<protein>
    <recommendedName>
        <fullName evidence="3 10">Gluconokinase</fullName>
        <ecNumber evidence="3 10">2.7.1.12</ecNumber>
    </recommendedName>
</protein>
<comment type="catalytic activity">
    <reaction evidence="9 10">
        <text>D-gluconate + ATP = 6-phospho-D-gluconate + ADP + H(+)</text>
        <dbReference type="Rhea" id="RHEA:19433"/>
        <dbReference type="ChEBI" id="CHEBI:15378"/>
        <dbReference type="ChEBI" id="CHEBI:18391"/>
        <dbReference type="ChEBI" id="CHEBI:30616"/>
        <dbReference type="ChEBI" id="CHEBI:58759"/>
        <dbReference type="ChEBI" id="CHEBI:456216"/>
        <dbReference type="EC" id="2.7.1.12"/>
    </reaction>
</comment>
<dbReference type="Gene3D" id="3.40.50.300">
    <property type="entry name" value="P-loop containing nucleotide triphosphate hydrolases"/>
    <property type="match status" value="1"/>
</dbReference>
<keyword evidence="5 10" id="KW-0547">Nucleotide-binding</keyword>
<organism evidence="11 12">
    <name type="scientific">Oecophyllibacter saccharovorans</name>
    <dbReference type="NCBI Taxonomy" id="2558360"/>
    <lineage>
        <taxon>Bacteria</taxon>
        <taxon>Pseudomonadati</taxon>
        <taxon>Pseudomonadota</taxon>
        <taxon>Alphaproteobacteria</taxon>
        <taxon>Acetobacterales</taxon>
        <taxon>Acetobacteraceae</taxon>
        <taxon>Oecophyllibacter</taxon>
    </lineage>
</organism>
<dbReference type="InterPro" id="IPR027417">
    <property type="entry name" value="P-loop_NTPase"/>
</dbReference>
<name>A0A506UM05_9PROT</name>
<dbReference type="FunFam" id="3.40.50.300:FF:000522">
    <property type="entry name" value="Gluconokinase"/>
    <property type="match status" value="1"/>
</dbReference>
<evidence type="ECO:0000256" key="6">
    <source>
        <dbReference type="ARBA" id="ARBA00022777"/>
    </source>
</evidence>
<dbReference type="EMBL" id="SORZ01000002">
    <property type="protein sequence ID" value="TPW34380.1"/>
    <property type="molecule type" value="Genomic_DNA"/>
</dbReference>
<keyword evidence="7 10" id="KW-0067">ATP-binding</keyword>
<dbReference type="AlphaFoldDB" id="A0A506UM05"/>
<dbReference type="GO" id="GO:0005737">
    <property type="term" value="C:cytoplasm"/>
    <property type="evidence" value="ECO:0007669"/>
    <property type="project" value="TreeGrafter"/>
</dbReference>
<keyword evidence="6 10" id="KW-0418">Kinase</keyword>
<evidence type="ECO:0000256" key="2">
    <source>
        <dbReference type="ARBA" id="ARBA00008420"/>
    </source>
</evidence>
<accession>A0A506UM05</accession>
<keyword evidence="12" id="KW-1185">Reference proteome</keyword>
<evidence type="ECO:0000256" key="3">
    <source>
        <dbReference type="ARBA" id="ARBA00012054"/>
    </source>
</evidence>
<gene>
    <name evidence="11" type="ORF">E3202_07800</name>
</gene>